<dbReference type="InterPro" id="IPR037208">
    <property type="entry name" value="Spo0E-like_sf"/>
</dbReference>
<proteinExistence type="predicted"/>
<dbReference type="Proteomes" id="UP000011919">
    <property type="component" value="Unassembled WGS sequence"/>
</dbReference>
<protein>
    <submittedName>
        <fullName evidence="2">Spo0E like sporulation regulatory protein</fullName>
    </submittedName>
</protein>
<organism evidence="2 3">
    <name type="scientific">Bhargavaea cecembensis DSE10</name>
    <dbReference type="NCBI Taxonomy" id="1235279"/>
    <lineage>
        <taxon>Bacteria</taxon>
        <taxon>Bacillati</taxon>
        <taxon>Bacillota</taxon>
        <taxon>Bacilli</taxon>
        <taxon>Bacillales</taxon>
        <taxon>Caryophanaceae</taxon>
        <taxon>Bhargavaea</taxon>
    </lineage>
</organism>
<evidence type="ECO:0000313" key="2">
    <source>
        <dbReference type="EMBL" id="EMR05247.1"/>
    </source>
</evidence>
<evidence type="ECO:0000256" key="1">
    <source>
        <dbReference type="SAM" id="MobiDB-lite"/>
    </source>
</evidence>
<reference evidence="2 3" key="1">
    <citation type="journal article" date="2013" name="Genome Announc.">
        <title>Draft Genome Sequence of Bhargavaea cecembensis Strain DSE10T, Isolated from a Deep-Sea Sediment Sample Collected at a Depth of 5,904 m from the Chagos-Laccadive Ridge System in the Indian Ocean.</title>
        <authorList>
            <person name="Shivaji S."/>
            <person name="Ara S."/>
            <person name="Begum Z."/>
            <person name="Ruth M."/>
            <person name="Singh A."/>
            <person name="Kumar Pinnaka A."/>
        </authorList>
    </citation>
    <scope>NUCLEOTIDE SEQUENCE [LARGE SCALE GENOMIC DNA]</scope>
    <source>
        <strain evidence="2 3">DSE10</strain>
    </source>
</reference>
<dbReference type="GO" id="GO:0043937">
    <property type="term" value="P:regulation of sporulation"/>
    <property type="evidence" value="ECO:0007669"/>
    <property type="project" value="InterPro"/>
</dbReference>
<dbReference type="AlphaFoldDB" id="M7NDD0"/>
<dbReference type="RefSeq" id="WP_008300976.1">
    <property type="nucleotide sequence ID" value="NZ_AOFT01000019.1"/>
</dbReference>
<dbReference type="GO" id="GO:0046983">
    <property type="term" value="F:protein dimerization activity"/>
    <property type="evidence" value="ECO:0007669"/>
    <property type="project" value="InterPro"/>
</dbReference>
<dbReference type="InterPro" id="IPR036638">
    <property type="entry name" value="HLH_DNA-bd_sf"/>
</dbReference>
<dbReference type="SUPFAM" id="SSF140500">
    <property type="entry name" value="BAS1536-like"/>
    <property type="match status" value="1"/>
</dbReference>
<keyword evidence="3" id="KW-1185">Reference proteome</keyword>
<dbReference type="InterPro" id="IPR018540">
    <property type="entry name" value="Spo0E-like"/>
</dbReference>
<feature type="compositionally biased region" description="Basic and acidic residues" evidence="1">
    <location>
        <begin position="54"/>
        <end position="68"/>
    </location>
</feature>
<dbReference type="Gene3D" id="4.10.280.10">
    <property type="entry name" value="Helix-loop-helix DNA-binding domain"/>
    <property type="match status" value="1"/>
</dbReference>
<dbReference type="Pfam" id="PF09388">
    <property type="entry name" value="SpoOE-like"/>
    <property type="match status" value="1"/>
</dbReference>
<evidence type="ECO:0000313" key="3">
    <source>
        <dbReference type="Proteomes" id="UP000011919"/>
    </source>
</evidence>
<dbReference type="STRING" id="1235279.C772_02824"/>
<accession>M7NDD0</accession>
<name>M7NDD0_9BACL</name>
<feature type="region of interest" description="Disordered" evidence="1">
    <location>
        <begin position="47"/>
        <end position="68"/>
    </location>
</feature>
<dbReference type="EMBL" id="AOFT01000019">
    <property type="protein sequence ID" value="EMR05247.1"/>
    <property type="molecule type" value="Genomic_DNA"/>
</dbReference>
<dbReference type="OrthoDB" id="2738512at2"/>
<sequence>MKQSRDEQIEMLRERMALSAKEKGRGHPETIGLSRQLDELLNRYASERAGMSGPEKRNLSEKMKKMIF</sequence>
<gene>
    <name evidence="2" type="ORF">C772_02824</name>
</gene>
<comment type="caution">
    <text evidence="2">The sequence shown here is derived from an EMBL/GenBank/DDBJ whole genome shotgun (WGS) entry which is preliminary data.</text>
</comment>